<dbReference type="GO" id="GO:0003924">
    <property type="term" value="F:GTPase activity"/>
    <property type="evidence" value="ECO:0007669"/>
    <property type="project" value="TreeGrafter"/>
</dbReference>
<dbReference type="PANTHER" id="PTHR45819:SF2">
    <property type="entry name" value="ARF-GAP WITH GTPASE, ANK REPEAT AND PH DOMAIN-CONTAINING PROTEIN 3"/>
    <property type="match status" value="1"/>
</dbReference>
<feature type="region of interest" description="Disordered" evidence="2">
    <location>
        <begin position="1"/>
        <end position="20"/>
    </location>
</feature>
<keyword evidence="4" id="KW-1185">Reference proteome</keyword>
<dbReference type="GO" id="GO:0005096">
    <property type="term" value="F:GTPase activator activity"/>
    <property type="evidence" value="ECO:0007669"/>
    <property type="project" value="TreeGrafter"/>
</dbReference>
<dbReference type="InterPro" id="IPR011993">
    <property type="entry name" value="PH-like_dom_sf"/>
</dbReference>
<dbReference type="PANTHER" id="PTHR45819">
    <property type="entry name" value="CENTAURIN-GAMMA-1A"/>
    <property type="match status" value="1"/>
</dbReference>
<feature type="compositionally biased region" description="Polar residues" evidence="2">
    <location>
        <begin position="1"/>
        <end position="11"/>
    </location>
</feature>
<dbReference type="Gene3D" id="1.10.220.150">
    <property type="entry name" value="Arf GTPase activating protein"/>
    <property type="match status" value="1"/>
</dbReference>
<comment type="caution">
    <text evidence="3">The sequence shown here is derived from an EMBL/GenBank/DDBJ whole genome shotgun (WGS) entry which is preliminary data.</text>
</comment>
<protein>
    <submittedName>
        <fullName evidence="3">Arf-GAP with GTPase</fullName>
    </submittedName>
</protein>
<evidence type="ECO:0000256" key="2">
    <source>
        <dbReference type="SAM" id="MobiDB-lite"/>
    </source>
</evidence>
<accession>A0A5N4CII8</accession>
<dbReference type="AlphaFoldDB" id="A0A5N4CII8"/>
<evidence type="ECO:0000313" key="3">
    <source>
        <dbReference type="EMBL" id="KAB1258755.1"/>
    </source>
</evidence>
<dbReference type="InterPro" id="IPR038508">
    <property type="entry name" value="ArfGAP_dom_sf"/>
</dbReference>
<organism evidence="3 4">
    <name type="scientific">Camelus dromedarius</name>
    <name type="common">Dromedary</name>
    <name type="synonym">Arabian camel</name>
    <dbReference type="NCBI Taxonomy" id="9838"/>
    <lineage>
        <taxon>Eukaryota</taxon>
        <taxon>Metazoa</taxon>
        <taxon>Chordata</taxon>
        <taxon>Craniata</taxon>
        <taxon>Vertebrata</taxon>
        <taxon>Euteleostomi</taxon>
        <taxon>Mammalia</taxon>
        <taxon>Eutheria</taxon>
        <taxon>Laurasiatheria</taxon>
        <taxon>Artiodactyla</taxon>
        <taxon>Tylopoda</taxon>
        <taxon>Camelidae</taxon>
        <taxon>Camelus</taxon>
    </lineage>
</organism>
<evidence type="ECO:0000256" key="1">
    <source>
        <dbReference type="ARBA" id="ARBA00022771"/>
    </source>
</evidence>
<dbReference type="GO" id="GO:0008270">
    <property type="term" value="F:zinc ion binding"/>
    <property type="evidence" value="ECO:0007669"/>
    <property type="project" value="UniProtKB-KW"/>
</dbReference>
<evidence type="ECO:0000313" key="4">
    <source>
        <dbReference type="Proteomes" id="UP000299084"/>
    </source>
</evidence>
<dbReference type="GO" id="GO:0005634">
    <property type="term" value="C:nucleus"/>
    <property type="evidence" value="ECO:0007669"/>
    <property type="project" value="TreeGrafter"/>
</dbReference>
<sequence>METIAASSTPTPIRKQSKRRFDIFTSRKGADLDREKEASKRKVDSREESLEFVAVSLTGQTWHFEASMAEERELWVQSVQAQILGSLQGCRSAKDKTQLGSRNAALALEAVCTVRGNSFYTDCDAPSPHWAGLNLGVLCASSAGGPTGIWGLAPST</sequence>
<gene>
    <name evidence="3" type="ORF">Cadr_000023461</name>
</gene>
<proteinExistence type="predicted"/>
<keyword evidence="1" id="KW-0479">Metal-binding</keyword>
<reference evidence="3 4" key="1">
    <citation type="journal article" date="2019" name="Mol. Ecol. Resour.">
        <title>Improving Illumina assemblies with Hi-C and long reads: an example with the North African dromedary.</title>
        <authorList>
            <person name="Elbers J.P."/>
            <person name="Rogers M.F."/>
            <person name="Perelman P.L."/>
            <person name="Proskuryakova A.A."/>
            <person name="Serdyukova N.A."/>
            <person name="Johnson W.E."/>
            <person name="Horin P."/>
            <person name="Corander J."/>
            <person name="Murphy D."/>
            <person name="Burger P.A."/>
        </authorList>
    </citation>
    <scope>NUCLEOTIDE SEQUENCE [LARGE SCALE GENOMIC DNA]</scope>
    <source>
        <strain evidence="3">Drom800</strain>
        <tissue evidence="3">Blood</tissue>
    </source>
</reference>
<dbReference type="Gene3D" id="2.30.29.30">
    <property type="entry name" value="Pleckstrin-homology domain (PH domain)/Phosphotyrosine-binding domain (PTB)"/>
    <property type="match status" value="1"/>
</dbReference>
<keyword evidence="1" id="KW-0863">Zinc-finger</keyword>
<keyword evidence="1" id="KW-0862">Zinc</keyword>
<dbReference type="EMBL" id="JWIN03000023">
    <property type="protein sequence ID" value="KAB1258755.1"/>
    <property type="molecule type" value="Genomic_DNA"/>
</dbReference>
<dbReference type="InterPro" id="IPR051282">
    <property type="entry name" value="Arf-GAP_GTPase_ANK_PH"/>
</dbReference>
<dbReference type="Proteomes" id="UP000299084">
    <property type="component" value="Unassembled WGS sequence"/>
</dbReference>
<name>A0A5N4CII8_CAMDR</name>
<dbReference type="SUPFAM" id="SSF50729">
    <property type="entry name" value="PH domain-like"/>
    <property type="match status" value="1"/>
</dbReference>